<dbReference type="PANTHER" id="PTHR33332">
    <property type="entry name" value="REVERSE TRANSCRIPTASE DOMAIN-CONTAINING PROTEIN"/>
    <property type="match status" value="1"/>
</dbReference>
<keyword evidence="2" id="KW-1185">Reference proteome</keyword>
<gene>
    <name evidence="1" type="primary">HaOG211224</name>
    <name evidence="1" type="ORF">B5X24_HaOG211224</name>
</gene>
<dbReference type="AlphaFoldDB" id="A0A2W1BGT9"/>
<protein>
    <recommendedName>
        <fullName evidence="3">Reverse transcriptase domain-containing protein</fullName>
    </recommendedName>
</protein>
<organism evidence="1 2">
    <name type="scientific">Helicoverpa armigera</name>
    <name type="common">Cotton bollworm</name>
    <name type="synonym">Heliothis armigera</name>
    <dbReference type="NCBI Taxonomy" id="29058"/>
    <lineage>
        <taxon>Eukaryota</taxon>
        <taxon>Metazoa</taxon>
        <taxon>Ecdysozoa</taxon>
        <taxon>Arthropoda</taxon>
        <taxon>Hexapoda</taxon>
        <taxon>Insecta</taxon>
        <taxon>Pterygota</taxon>
        <taxon>Neoptera</taxon>
        <taxon>Endopterygota</taxon>
        <taxon>Lepidoptera</taxon>
        <taxon>Glossata</taxon>
        <taxon>Ditrysia</taxon>
        <taxon>Noctuoidea</taxon>
        <taxon>Noctuidae</taxon>
        <taxon>Heliothinae</taxon>
        <taxon>Helicoverpa</taxon>
    </lineage>
</organism>
<evidence type="ECO:0000313" key="1">
    <source>
        <dbReference type="EMBL" id="PZC72427.1"/>
    </source>
</evidence>
<proteinExistence type="predicted"/>
<dbReference type="EMBL" id="KZ150189">
    <property type="protein sequence ID" value="PZC72427.1"/>
    <property type="molecule type" value="Genomic_DNA"/>
</dbReference>
<name>A0A2W1BGT9_HELAM</name>
<reference evidence="1 2" key="1">
    <citation type="journal article" date="2017" name="BMC Biol.">
        <title>Genomic innovations, transcriptional plasticity and gene loss underlying the evolution and divergence of two highly polyphagous and invasive Helicoverpa pest species.</title>
        <authorList>
            <person name="Pearce S.L."/>
            <person name="Clarke D.F."/>
            <person name="East P.D."/>
            <person name="Elfekih S."/>
            <person name="Gordon K.H."/>
            <person name="Jermiin L.S."/>
            <person name="McGaughran A."/>
            <person name="Oakeshott J.G."/>
            <person name="Papanikolaou A."/>
            <person name="Perera O.P."/>
            <person name="Rane R.V."/>
            <person name="Richards S."/>
            <person name="Tay W.T."/>
            <person name="Walsh T.K."/>
            <person name="Anderson A."/>
            <person name="Anderson C.J."/>
            <person name="Asgari S."/>
            <person name="Board P.G."/>
            <person name="Bretschneider A."/>
            <person name="Campbell P.M."/>
            <person name="Chertemps T."/>
            <person name="Christeller J.T."/>
            <person name="Coppin C.W."/>
            <person name="Downes S.J."/>
            <person name="Duan G."/>
            <person name="Farnsworth C.A."/>
            <person name="Good R.T."/>
            <person name="Han L.B."/>
            <person name="Han Y.C."/>
            <person name="Hatje K."/>
            <person name="Horne I."/>
            <person name="Huang Y.P."/>
            <person name="Hughes D.S."/>
            <person name="Jacquin-Joly E."/>
            <person name="James W."/>
            <person name="Jhangiani S."/>
            <person name="Kollmar M."/>
            <person name="Kuwar S.S."/>
            <person name="Li S."/>
            <person name="Liu N.Y."/>
            <person name="Maibeche M.T."/>
            <person name="Miller J.R."/>
            <person name="Montagne N."/>
            <person name="Perry T."/>
            <person name="Qu J."/>
            <person name="Song S.V."/>
            <person name="Sutton G.G."/>
            <person name="Vogel H."/>
            <person name="Walenz B.P."/>
            <person name="Xu W."/>
            <person name="Zhang H.J."/>
            <person name="Zou Z."/>
            <person name="Batterham P."/>
            <person name="Edwards O.R."/>
            <person name="Feyereisen R."/>
            <person name="Gibbs R.A."/>
            <person name="Heckel D.G."/>
            <person name="McGrath A."/>
            <person name="Robin C."/>
            <person name="Scherer S.E."/>
            <person name="Worley K.C."/>
            <person name="Wu Y.D."/>
        </authorList>
    </citation>
    <scope>NUCLEOTIDE SEQUENCE [LARGE SCALE GENOMIC DNA]</scope>
    <source>
        <strain evidence="1">Harm_GR_Male_#8</strain>
        <tissue evidence="1">Whole organism</tissue>
    </source>
</reference>
<evidence type="ECO:0000313" key="2">
    <source>
        <dbReference type="Proteomes" id="UP000249218"/>
    </source>
</evidence>
<sequence>MVALQSDLARLDDSCLTNKLDLNPVKCSVVSFSRKRVPRPTTYKLKGQQLQRSHGVRDLGVFHDSKLLFNTHIEQIVAKASRSLGFIMRVAGCFKNAKTLNSPLLFFCKKSPRICVTNLEPSLWQIH</sequence>
<dbReference type="Proteomes" id="UP000249218">
    <property type="component" value="Unassembled WGS sequence"/>
</dbReference>
<accession>A0A2W1BGT9</accession>
<evidence type="ECO:0008006" key="3">
    <source>
        <dbReference type="Google" id="ProtNLM"/>
    </source>
</evidence>